<reference evidence="2 3" key="1">
    <citation type="journal article" date="2014" name="Genome Announc.">
        <title>Draft Genome Sequence of Advenella kashmirensis Strain W13003, a Polycyclic Aromatic Hydrocarbon-Degrading Bacterium.</title>
        <authorList>
            <person name="Wang X."/>
            <person name="Jin D."/>
            <person name="Zhou L."/>
            <person name="Wu L."/>
            <person name="An W."/>
            <person name="Zhao L."/>
        </authorList>
    </citation>
    <scope>NUCLEOTIDE SEQUENCE [LARGE SCALE GENOMIC DNA]</scope>
    <source>
        <strain evidence="2 3">W13003</strain>
    </source>
</reference>
<proteinExistence type="predicted"/>
<dbReference type="Proteomes" id="UP000018733">
    <property type="component" value="Unassembled WGS sequence"/>
</dbReference>
<evidence type="ECO:0000313" key="2">
    <source>
        <dbReference type="EMBL" id="ETF02147.1"/>
    </source>
</evidence>
<gene>
    <name evidence="2" type="ORF">W822_15545</name>
</gene>
<name>V8QR93_9BURK</name>
<comment type="caution">
    <text evidence="2">The sequence shown here is derived from an EMBL/GenBank/DDBJ whole genome shotgun (WGS) entry which is preliminary data.</text>
</comment>
<sequence length="73" mass="8072">MKHVLVLLIPGLFLTACAQQSVGMANPASVYCTEKGGTLVIKNTDKGQIGICQLPDGSEIEEWELYRRDHKQQ</sequence>
<dbReference type="InterPro" id="IPR005590">
    <property type="entry name" value="DUF333"/>
</dbReference>
<dbReference type="OrthoDB" id="148878at2"/>
<dbReference type="EMBL" id="AYXT01000010">
    <property type="protein sequence ID" value="ETF02147.1"/>
    <property type="molecule type" value="Genomic_DNA"/>
</dbReference>
<dbReference type="RefSeq" id="WP_024006060.1">
    <property type="nucleotide sequence ID" value="NZ_KI650980.1"/>
</dbReference>
<organism evidence="2 3">
    <name type="scientific">Advenella kashmirensis W13003</name>
    <dbReference type="NCBI Taxonomy" id="1424334"/>
    <lineage>
        <taxon>Bacteria</taxon>
        <taxon>Pseudomonadati</taxon>
        <taxon>Pseudomonadota</taxon>
        <taxon>Betaproteobacteria</taxon>
        <taxon>Burkholderiales</taxon>
        <taxon>Alcaligenaceae</taxon>
    </lineage>
</organism>
<evidence type="ECO:0000256" key="1">
    <source>
        <dbReference type="SAM" id="SignalP"/>
    </source>
</evidence>
<keyword evidence="3" id="KW-1185">Reference proteome</keyword>
<dbReference type="Pfam" id="PF03891">
    <property type="entry name" value="DUF333"/>
    <property type="match status" value="1"/>
</dbReference>
<accession>V8QR93</accession>
<evidence type="ECO:0000313" key="3">
    <source>
        <dbReference type="Proteomes" id="UP000018733"/>
    </source>
</evidence>
<dbReference type="STRING" id="1424334.W822_15545"/>
<dbReference type="PROSITE" id="PS51257">
    <property type="entry name" value="PROKAR_LIPOPROTEIN"/>
    <property type="match status" value="1"/>
</dbReference>
<dbReference type="AlphaFoldDB" id="V8QR93"/>
<dbReference type="PANTHER" id="PTHR38008:SF2">
    <property type="entry name" value="HEMOLYSIN"/>
    <property type="match status" value="1"/>
</dbReference>
<dbReference type="eggNOG" id="COG3042">
    <property type="taxonomic scope" value="Bacteria"/>
</dbReference>
<dbReference type="PANTHER" id="PTHR38008">
    <property type="entry name" value="HEMOLYSIN-RELATED"/>
    <property type="match status" value="1"/>
</dbReference>
<feature type="chain" id="PRO_5004771745" evidence="1">
    <location>
        <begin position="19"/>
        <end position="73"/>
    </location>
</feature>
<protein>
    <submittedName>
        <fullName evidence="2">Hemolysin</fullName>
    </submittedName>
</protein>
<dbReference type="HOGENOM" id="CLU_155318_1_1_4"/>
<keyword evidence="1" id="KW-0732">Signal</keyword>
<feature type="signal peptide" evidence="1">
    <location>
        <begin position="1"/>
        <end position="18"/>
    </location>
</feature>